<keyword evidence="1" id="KW-0812">Transmembrane</keyword>
<name>A0A2J6TFJ7_9HELO</name>
<feature type="transmembrane region" description="Helical" evidence="1">
    <location>
        <begin position="21"/>
        <end position="41"/>
    </location>
</feature>
<evidence type="ECO:0000256" key="1">
    <source>
        <dbReference type="SAM" id="Phobius"/>
    </source>
</evidence>
<keyword evidence="1" id="KW-1133">Transmembrane helix</keyword>
<keyword evidence="3" id="KW-1185">Reference proteome</keyword>
<keyword evidence="1" id="KW-0472">Membrane</keyword>
<dbReference type="InParanoid" id="A0A2J6TFJ7"/>
<accession>A0A2J6TFJ7</accession>
<dbReference type="GeneID" id="36580401"/>
<evidence type="ECO:0000313" key="3">
    <source>
        <dbReference type="Proteomes" id="UP000235371"/>
    </source>
</evidence>
<dbReference type="RefSeq" id="XP_024738622.1">
    <property type="nucleotide sequence ID" value="XM_024872320.1"/>
</dbReference>
<dbReference type="AlphaFoldDB" id="A0A2J6TFJ7"/>
<sequence length="128" mass="14614">MRDFFEPPEAGLRCDRRNAGLLISLHYVVMTTVVPKLMFLAGTTMSSQPPSLSRLKWGSHFFWIVNTACRKSDISRRLQSRLPSLAKQIDTLTNVVSETKRLRRLGNIVFGFVFRLAGQIRVHHICVT</sequence>
<proteinExistence type="predicted"/>
<organism evidence="2 3">
    <name type="scientific">Hyaloscypha bicolor E</name>
    <dbReference type="NCBI Taxonomy" id="1095630"/>
    <lineage>
        <taxon>Eukaryota</taxon>
        <taxon>Fungi</taxon>
        <taxon>Dikarya</taxon>
        <taxon>Ascomycota</taxon>
        <taxon>Pezizomycotina</taxon>
        <taxon>Leotiomycetes</taxon>
        <taxon>Helotiales</taxon>
        <taxon>Hyaloscyphaceae</taxon>
        <taxon>Hyaloscypha</taxon>
        <taxon>Hyaloscypha bicolor</taxon>
    </lineage>
</organism>
<reference evidence="2 3" key="1">
    <citation type="submission" date="2016-04" db="EMBL/GenBank/DDBJ databases">
        <title>A degradative enzymes factory behind the ericoid mycorrhizal symbiosis.</title>
        <authorList>
            <consortium name="DOE Joint Genome Institute"/>
            <person name="Martino E."/>
            <person name="Morin E."/>
            <person name="Grelet G."/>
            <person name="Kuo A."/>
            <person name="Kohler A."/>
            <person name="Daghino S."/>
            <person name="Barry K."/>
            <person name="Choi C."/>
            <person name="Cichocki N."/>
            <person name="Clum A."/>
            <person name="Copeland A."/>
            <person name="Hainaut M."/>
            <person name="Haridas S."/>
            <person name="Labutti K."/>
            <person name="Lindquist E."/>
            <person name="Lipzen A."/>
            <person name="Khouja H.-R."/>
            <person name="Murat C."/>
            <person name="Ohm R."/>
            <person name="Olson A."/>
            <person name="Spatafora J."/>
            <person name="Veneault-Fourrey C."/>
            <person name="Henrissat B."/>
            <person name="Grigoriev I."/>
            <person name="Martin F."/>
            <person name="Perotto S."/>
        </authorList>
    </citation>
    <scope>NUCLEOTIDE SEQUENCE [LARGE SCALE GENOMIC DNA]</scope>
    <source>
        <strain evidence="2 3">E</strain>
    </source>
</reference>
<dbReference type="EMBL" id="KZ613786">
    <property type="protein sequence ID" value="PMD61718.1"/>
    <property type="molecule type" value="Genomic_DNA"/>
</dbReference>
<gene>
    <name evidence="2" type="ORF">K444DRAFT_377557</name>
</gene>
<evidence type="ECO:0000313" key="2">
    <source>
        <dbReference type="EMBL" id="PMD61718.1"/>
    </source>
</evidence>
<dbReference type="Proteomes" id="UP000235371">
    <property type="component" value="Unassembled WGS sequence"/>
</dbReference>
<protein>
    <submittedName>
        <fullName evidence="2">Uncharacterized protein</fullName>
    </submittedName>
</protein>